<dbReference type="EC" id="2.7.13.3" evidence="3"/>
<dbReference type="InterPro" id="IPR003660">
    <property type="entry name" value="HAMP_dom"/>
</dbReference>
<dbReference type="InterPro" id="IPR003594">
    <property type="entry name" value="HATPase_dom"/>
</dbReference>
<evidence type="ECO:0000256" key="6">
    <source>
        <dbReference type="ARBA" id="ARBA00022692"/>
    </source>
</evidence>
<evidence type="ECO:0000256" key="9">
    <source>
        <dbReference type="ARBA" id="ARBA00023012"/>
    </source>
</evidence>
<dbReference type="Gene3D" id="6.10.340.10">
    <property type="match status" value="1"/>
</dbReference>
<keyword evidence="7 14" id="KW-0418">Kinase</keyword>
<evidence type="ECO:0000259" key="12">
    <source>
        <dbReference type="PROSITE" id="PS50109"/>
    </source>
</evidence>
<dbReference type="PANTHER" id="PTHR45436">
    <property type="entry name" value="SENSOR HISTIDINE KINASE YKOH"/>
    <property type="match status" value="1"/>
</dbReference>
<sequence length="416" mass="44905">MLLRSLRHRLVLFTLTIVAIVILASDIAMSLTLREELQGSMARALAARVALVEELDGIPGSELHEVLLRRSVPAVIDTPQGERLVSRPEVVADPGMSEVVELEDGSRVEVLVRATGGDGALQRVRFAILAGSLVAVLTALVLLGVFAHRVLRPLDDMVETARAITRGRTGARLGPGDPRTEIGRLASAFDEMLDAQERALQTAREAEVRSRRFLADAAHQLRTPVAGLRAASEALLHSPSPAEQDTLVGNLARESARTGRLLDALLRMAHLDRGEDPPRLDTDLVPLLSEEIERQRGLAPSLAIDLHAPDTLVVPLDANGLRESVANLLDNARRHARATIEVELRPSPDGARLRIRDDGPGLEPGTEEAVFDRFVSLDDRGGSGLGLAIARAYARAHDGDVVWRDGAFELTVRAPA</sequence>
<keyword evidence="4" id="KW-0597">Phosphoprotein</keyword>
<dbReference type="SMART" id="SM00304">
    <property type="entry name" value="HAMP"/>
    <property type="match status" value="1"/>
</dbReference>
<feature type="transmembrane region" description="Helical" evidence="11">
    <location>
        <begin position="126"/>
        <end position="147"/>
    </location>
</feature>
<dbReference type="PROSITE" id="PS50885">
    <property type="entry name" value="HAMP"/>
    <property type="match status" value="1"/>
</dbReference>
<dbReference type="PANTHER" id="PTHR45436:SF5">
    <property type="entry name" value="SENSOR HISTIDINE KINASE TRCS"/>
    <property type="match status" value="1"/>
</dbReference>
<dbReference type="InterPro" id="IPR005467">
    <property type="entry name" value="His_kinase_dom"/>
</dbReference>
<evidence type="ECO:0000256" key="8">
    <source>
        <dbReference type="ARBA" id="ARBA00022989"/>
    </source>
</evidence>
<dbReference type="InterPro" id="IPR050428">
    <property type="entry name" value="TCS_sensor_his_kinase"/>
</dbReference>
<reference evidence="14" key="2">
    <citation type="submission" date="2020-09" db="EMBL/GenBank/DDBJ databases">
        <authorList>
            <person name="Sun Q."/>
            <person name="Zhou Y."/>
        </authorList>
    </citation>
    <scope>NUCLEOTIDE SEQUENCE</scope>
    <source>
        <strain evidence="14">CGMCC 1.14988</strain>
    </source>
</reference>
<keyword evidence="5" id="KW-0808">Transferase</keyword>
<dbReference type="SMART" id="SM00388">
    <property type="entry name" value="HisKA"/>
    <property type="match status" value="1"/>
</dbReference>
<dbReference type="SUPFAM" id="SSF47384">
    <property type="entry name" value="Homodimeric domain of signal transducing histidine kinase"/>
    <property type="match status" value="1"/>
</dbReference>
<evidence type="ECO:0000313" key="15">
    <source>
        <dbReference type="Proteomes" id="UP000650511"/>
    </source>
</evidence>
<comment type="subcellular location">
    <subcellularLocation>
        <location evidence="2">Cell membrane</location>
    </subcellularLocation>
</comment>
<proteinExistence type="predicted"/>
<dbReference type="SUPFAM" id="SSF158472">
    <property type="entry name" value="HAMP domain-like"/>
    <property type="match status" value="1"/>
</dbReference>
<dbReference type="InterPro" id="IPR003661">
    <property type="entry name" value="HisK_dim/P_dom"/>
</dbReference>
<keyword evidence="6 11" id="KW-0812">Transmembrane</keyword>
<accession>A0A8J3A934</accession>
<dbReference type="SMART" id="SM00387">
    <property type="entry name" value="HATPase_c"/>
    <property type="match status" value="1"/>
</dbReference>
<evidence type="ECO:0000313" key="14">
    <source>
        <dbReference type="EMBL" id="GGI05013.1"/>
    </source>
</evidence>
<evidence type="ECO:0000259" key="13">
    <source>
        <dbReference type="PROSITE" id="PS50885"/>
    </source>
</evidence>
<comment type="caution">
    <text evidence="14">The sequence shown here is derived from an EMBL/GenBank/DDBJ whole genome shotgun (WGS) entry which is preliminary data.</text>
</comment>
<protein>
    <recommendedName>
        <fullName evidence="3">histidine kinase</fullName>
        <ecNumber evidence="3">2.7.13.3</ecNumber>
    </recommendedName>
</protein>
<evidence type="ECO:0000256" key="11">
    <source>
        <dbReference type="SAM" id="Phobius"/>
    </source>
</evidence>
<evidence type="ECO:0000256" key="7">
    <source>
        <dbReference type="ARBA" id="ARBA00022777"/>
    </source>
</evidence>
<dbReference type="Gene3D" id="1.10.287.130">
    <property type="match status" value="1"/>
</dbReference>
<dbReference type="SUPFAM" id="SSF55874">
    <property type="entry name" value="ATPase domain of HSP90 chaperone/DNA topoisomerase II/histidine kinase"/>
    <property type="match status" value="1"/>
</dbReference>
<feature type="domain" description="HAMP" evidence="13">
    <location>
        <begin position="148"/>
        <end position="201"/>
    </location>
</feature>
<dbReference type="GO" id="GO:0005886">
    <property type="term" value="C:plasma membrane"/>
    <property type="evidence" value="ECO:0007669"/>
    <property type="project" value="UniProtKB-SubCell"/>
</dbReference>
<keyword evidence="9" id="KW-0902">Two-component regulatory system</keyword>
<keyword evidence="15" id="KW-1185">Reference proteome</keyword>
<dbReference type="RefSeq" id="WP_130649536.1">
    <property type="nucleotide sequence ID" value="NZ_BMHA01000004.1"/>
</dbReference>
<gene>
    <name evidence="14" type="ORF">GCM10011354_11960</name>
</gene>
<feature type="domain" description="Histidine kinase" evidence="12">
    <location>
        <begin position="216"/>
        <end position="401"/>
    </location>
</feature>
<dbReference type="EMBL" id="BMHA01000004">
    <property type="protein sequence ID" value="GGI05013.1"/>
    <property type="molecule type" value="Genomic_DNA"/>
</dbReference>
<evidence type="ECO:0000256" key="1">
    <source>
        <dbReference type="ARBA" id="ARBA00000085"/>
    </source>
</evidence>
<dbReference type="Pfam" id="PF00512">
    <property type="entry name" value="HisKA"/>
    <property type="match status" value="1"/>
</dbReference>
<dbReference type="Pfam" id="PF02518">
    <property type="entry name" value="HATPase_c"/>
    <property type="match status" value="1"/>
</dbReference>
<evidence type="ECO:0000256" key="5">
    <source>
        <dbReference type="ARBA" id="ARBA00022679"/>
    </source>
</evidence>
<comment type="catalytic activity">
    <reaction evidence="1">
        <text>ATP + protein L-histidine = ADP + protein N-phospho-L-histidine.</text>
        <dbReference type="EC" id="2.7.13.3"/>
    </reaction>
</comment>
<keyword evidence="10 11" id="KW-0472">Membrane</keyword>
<dbReference type="GO" id="GO:0000155">
    <property type="term" value="F:phosphorelay sensor kinase activity"/>
    <property type="evidence" value="ECO:0007669"/>
    <property type="project" value="InterPro"/>
</dbReference>
<dbReference type="Gene3D" id="3.30.565.10">
    <property type="entry name" value="Histidine kinase-like ATPase, C-terminal domain"/>
    <property type="match status" value="1"/>
</dbReference>
<name>A0A8J3A934_9ACTN</name>
<dbReference type="PROSITE" id="PS50109">
    <property type="entry name" value="HIS_KIN"/>
    <property type="match status" value="1"/>
</dbReference>
<dbReference type="PRINTS" id="PR00344">
    <property type="entry name" value="BCTRLSENSOR"/>
</dbReference>
<dbReference type="AlphaFoldDB" id="A0A8J3A934"/>
<dbReference type="Pfam" id="PF00672">
    <property type="entry name" value="HAMP"/>
    <property type="match status" value="1"/>
</dbReference>
<dbReference type="InterPro" id="IPR036097">
    <property type="entry name" value="HisK_dim/P_sf"/>
</dbReference>
<dbReference type="CDD" id="cd06225">
    <property type="entry name" value="HAMP"/>
    <property type="match status" value="1"/>
</dbReference>
<evidence type="ECO:0000256" key="4">
    <source>
        <dbReference type="ARBA" id="ARBA00022553"/>
    </source>
</evidence>
<dbReference type="Proteomes" id="UP000650511">
    <property type="component" value="Unassembled WGS sequence"/>
</dbReference>
<evidence type="ECO:0000256" key="2">
    <source>
        <dbReference type="ARBA" id="ARBA00004236"/>
    </source>
</evidence>
<dbReference type="OrthoDB" id="9757990at2"/>
<evidence type="ECO:0000256" key="10">
    <source>
        <dbReference type="ARBA" id="ARBA00023136"/>
    </source>
</evidence>
<dbReference type="InterPro" id="IPR004358">
    <property type="entry name" value="Sig_transdc_His_kin-like_C"/>
</dbReference>
<evidence type="ECO:0000256" key="3">
    <source>
        <dbReference type="ARBA" id="ARBA00012438"/>
    </source>
</evidence>
<keyword evidence="8 11" id="KW-1133">Transmembrane helix</keyword>
<dbReference type="CDD" id="cd00082">
    <property type="entry name" value="HisKA"/>
    <property type="match status" value="1"/>
</dbReference>
<dbReference type="InterPro" id="IPR036890">
    <property type="entry name" value="HATPase_C_sf"/>
</dbReference>
<organism evidence="14 15">
    <name type="scientific">Egicoccus halophilus</name>
    <dbReference type="NCBI Taxonomy" id="1670830"/>
    <lineage>
        <taxon>Bacteria</taxon>
        <taxon>Bacillati</taxon>
        <taxon>Actinomycetota</taxon>
        <taxon>Nitriliruptoria</taxon>
        <taxon>Egicoccales</taxon>
        <taxon>Egicoccaceae</taxon>
        <taxon>Egicoccus</taxon>
    </lineage>
</organism>
<reference evidence="14" key="1">
    <citation type="journal article" date="2014" name="Int. J. Syst. Evol. Microbiol.">
        <title>Complete genome sequence of Corynebacterium casei LMG S-19264T (=DSM 44701T), isolated from a smear-ripened cheese.</title>
        <authorList>
            <consortium name="US DOE Joint Genome Institute (JGI-PGF)"/>
            <person name="Walter F."/>
            <person name="Albersmeier A."/>
            <person name="Kalinowski J."/>
            <person name="Ruckert C."/>
        </authorList>
    </citation>
    <scope>NUCLEOTIDE SEQUENCE</scope>
    <source>
        <strain evidence="14">CGMCC 1.14988</strain>
    </source>
</reference>